<feature type="region of interest" description="Disordered" evidence="3">
    <location>
        <begin position="40"/>
        <end position="120"/>
    </location>
</feature>
<gene>
    <name evidence="5" type="ORF">GCM10009547_28680</name>
</gene>
<dbReference type="InterPro" id="IPR028081">
    <property type="entry name" value="Leu-bd"/>
</dbReference>
<feature type="domain" description="Leucine-binding protein" evidence="4">
    <location>
        <begin position="129"/>
        <end position="453"/>
    </location>
</feature>
<dbReference type="Pfam" id="PF13458">
    <property type="entry name" value="Peripla_BP_6"/>
    <property type="match status" value="1"/>
</dbReference>
<feature type="compositionally biased region" description="Low complexity" evidence="3">
    <location>
        <begin position="59"/>
        <end position="84"/>
    </location>
</feature>
<dbReference type="PANTHER" id="PTHR30483:SF6">
    <property type="entry name" value="PERIPLASMIC BINDING PROTEIN OF ABC TRANSPORTER FOR NATURAL AMINO ACIDS"/>
    <property type="match status" value="1"/>
</dbReference>
<dbReference type="SUPFAM" id="SSF53822">
    <property type="entry name" value="Periplasmic binding protein-like I"/>
    <property type="match status" value="1"/>
</dbReference>
<evidence type="ECO:0000256" key="2">
    <source>
        <dbReference type="ARBA" id="ARBA00022729"/>
    </source>
</evidence>
<accession>A0ABN1GYR1</accession>
<reference evidence="5 6" key="1">
    <citation type="journal article" date="2019" name="Int. J. Syst. Evol. Microbiol.">
        <title>The Global Catalogue of Microorganisms (GCM) 10K type strain sequencing project: providing services to taxonomists for standard genome sequencing and annotation.</title>
        <authorList>
            <consortium name="The Broad Institute Genomics Platform"/>
            <consortium name="The Broad Institute Genome Sequencing Center for Infectious Disease"/>
            <person name="Wu L."/>
            <person name="Ma J."/>
        </authorList>
    </citation>
    <scope>NUCLEOTIDE SEQUENCE [LARGE SCALE GENOMIC DNA]</scope>
    <source>
        <strain evidence="5 6">JCM 10671</strain>
    </source>
</reference>
<evidence type="ECO:0000256" key="1">
    <source>
        <dbReference type="ARBA" id="ARBA00010062"/>
    </source>
</evidence>
<comment type="similarity">
    <text evidence="1">Belongs to the leucine-binding protein family.</text>
</comment>
<evidence type="ECO:0000259" key="4">
    <source>
        <dbReference type="Pfam" id="PF13458"/>
    </source>
</evidence>
<keyword evidence="6" id="KW-1185">Reference proteome</keyword>
<dbReference type="InterPro" id="IPR051010">
    <property type="entry name" value="BCAA_transport"/>
</dbReference>
<keyword evidence="2" id="KW-0732">Signal</keyword>
<dbReference type="PANTHER" id="PTHR30483">
    <property type="entry name" value="LEUCINE-SPECIFIC-BINDING PROTEIN"/>
    <property type="match status" value="1"/>
</dbReference>
<dbReference type="Proteomes" id="UP001500957">
    <property type="component" value="Unassembled WGS sequence"/>
</dbReference>
<comment type="caution">
    <text evidence="5">The sequence shown here is derived from an EMBL/GenBank/DDBJ whole genome shotgun (WGS) entry which is preliminary data.</text>
</comment>
<sequence length="496" mass="49860">MALASLLCLVATSACGTRLTDNEIAEDQAIAVTGAVVAPGAEQSGSGDLPVANGAMPLDTGGSTAVDTGAAADGGTAAATNPAKGSGGKTGSSSAGTSAGTTPAGSKTTTKGAGATGTGDAPCTKPLAPIVIGQTGAFSGLLGGSMGLQRLGLSVWGNWVNANGGIRCHPVKLYQMDDGSDPSKTASNINDMVTNKKAIAIVGANIPITMGAARSAANRLGVPLVGGDGGDNAWNTDPNAFQSGGSFTPASAGGFVDAVRETGFKKLGLIYCIEATPCAQMHKEFDKVAAATGTQIAFQQGVSLTQSDYTAECQNLKNAGAQIVGLYVDAASQQRIARSCISIGYKPVLETGGLSVSPTVINDANIRTLTEYVGNINAPYTATGTPALDALHAAFKTHTGSAVPDQPSVIGWTAGILFKAAIDSLDLAAVQGPITTAMVYEGLYQLKDPTLGGLSPPLKFVKGQGSGIIPCFTTFKISTKGIELPGPKFKCMPWKA</sequence>
<evidence type="ECO:0000256" key="3">
    <source>
        <dbReference type="SAM" id="MobiDB-lite"/>
    </source>
</evidence>
<evidence type="ECO:0000313" key="6">
    <source>
        <dbReference type="Proteomes" id="UP001500957"/>
    </source>
</evidence>
<dbReference type="Gene3D" id="3.40.50.2300">
    <property type="match status" value="2"/>
</dbReference>
<evidence type="ECO:0000313" key="5">
    <source>
        <dbReference type="EMBL" id="GAA0623852.1"/>
    </source>
</evidence>
<proteinExistence type="inferred from homology"/>
<feature type="compositionally biased region" description="Low complexity" evidence="3">
    <location>
        <begin position="91"/>
        <end position="113"/>
    </location>
</feature>
<dbReference type="EMBL" id="BAAAHE010000023">
    <property type="protein sequence ID" value="GAA0623852.1"/>
    <property type="molecule type" value="Genomic_DNA"/>
</dbReference>
<organism evidence="5 6">
    <name type="scientific">Sporichthya brevicatena</name>
    <dbReference type="NCBI Taxonomy" id="171442"/>
    <lineage>
        <taxon>Bacteria</taxon>
        <taxon>Bacillati</taxon>
        <taxon>Actinomycetota</taxon>
        <taxon>Actinomycetes</taxon>
        <taxon>Sporichthyales</taxon>
        <taxon>Sporichthyaceae</taxon>
        <taxon>Sporichthya</taxon>
    </lineage>
</organism>
<protein>
    <recommendedName>
        <fullName evidence="4">Leucine-binding protein domain-containing protein</fullName>
    </recommendedName>
</protein>
<dbReference type="InterPro" id="IPR028082">
    <property type="entry name" value="Peripla_BP_I"/>
</dbReference>
<name>A0ABN1GYR1_9ACTN</name>